<proteinExistence type="predicted"/>
<reference evidence="3 4" key="1">
    <citation type="submission" date="2020-08" db="EMBL/GenBank/DDBJ databases">
        <title>Genomic Encyclopedia of Type Strains, Phase III (KMG-III): the genomes of soil and plant-associated and newly described type strains.</title>
        <authorList>
            <person name="Whitman W."/>
        </authorList>
    </citation>
    <scope>NUCLEOTIDE SEQUENCE [LARGE SCALE GENOMIC DNA]</scope>
    <source>
        <strain evidence="3 4">CECT 3146</strain>
    </source>
</reference>
<feature type="compositionally biased region" description="Low complexity" evidence="1">
    <location>
        <begin position="260"/>
        <end position="270"/>
    </location>
</feature>
<feature type="transmembrane region" description="Helical" evidence="2">
    <location>
        <begin position="175"/>
        <end position="197"/>
    </location>
</feature>
<evidence type="ECO:0000313" key="3">
    <source>
        <dbReference type="EMBL" id="MBB5109209.1"/>
    </source>
</evidence>
<dbReference type="RefSeq" id="WP_229879663.1">
    <property type="nucleotide sequence ID" value="NZ_BMSQ01000027.1"/>
</dbReference>
<dbReference type="InterPro" id="IPR025325">
    <property type="entry name" value="DUF4231"/>
</dbReference>
<evidence type="ECO:0000256" key="2">
    <source>
        <dbReference type="SAM" id="Phobius"/>
    </source>
</evidence>
<keyword evidence="2" id="KW-0812">Transmembrane</keyword>
<dbReference type="NCBIfam" id="NF033634">
    <property type="entry name" value="SLATT_1"/>
    <property type="match status" value="1"/>
</dbReference>
<feature type="transmembrane region" description="Helical" evidence="2">
    <location>
        <begin position="52"/>
        <end position="73"/>
    </location>
</feature>
<sequence length="276" mass="31500">MQRLERIITWRQRRVRLLWWSAGVVLTSTPALVAWNAMFAKDRELLMAGRGPLVTALVVGCLVLVVISLDHLIRADPTDSRVAHVVPERYKHNLAQLRHDLEARREELRRASVGAHPSLTVRRSLYREDAAEVVAQYGRESRHYRRVHNSLQSLIMVGSTAVTTIAALSQQEWTWQSVSVVVLGFSVTLASAFTGYYKYRERSYFLRQTADAIEEELNAVTLCIGDYSRFTVEQQDEALAQFTQRVEALRNEQRRREQQLDQPADQAAPATPTPTM</sequence>
<feature type="transmembrane region" description="Helical" evidence="2">
    <location>
        <begin position="151"/>
        <end position="169"/>
    </location>
</feature>
<dbReference type="SUPFAM" id="SSF56954">
    <property type="entry name" value="Outer membrane efflux proteins (OEP)"/>
    <property type="match status" value="1"/>
</dbReference>
<gene>
    <name evidence="3" type="ORF">FHS40_008337</name>
</gene>
<comment type="caution">
    <text evidence="3">The sequence shown here is derived from an EMBL/GenBank/DDBJ whole genome shotgun (WGS) entry which is preliminary data.</text>
</comment>
<keyword evidence="2" id="KW-1133">Transmembrane helix</keyword>
<dbReference type="Proteomes" id="UP000549009">
    <property type="component" value="Unassembled WGS sequence"/>
</dbReference>
<keyword evidence="4" id="KW-1185">Reference proteome</keyword>
<evidence type="ECO:0000313" key="4">
    <source>
        <dbReference type="Proteomes" id="UP000549009"/>
    </source>
</evidence>
<feature type="transmembrane region" description="Helical" evidence="2">
    <location>
        <begin position="20"/>
        <end position="40"/>
    </location>
</feature>
<protein>
    <recommendedName>
        <fullName evidence="5">DUF4231 domain-containing protein</fullName>
    </recommendedName>
</protein>
<feature type="region of interest" description="Disordered" evidence="1">
    <location>
        <begin position="252"/>
        <end position="276"/>
    </location>
</feature>
<organism evidence="3 4">
    <name type="scientific">Streptomyces spectabilis</name>
    <dbReference type="NCBI Taxonomy" id="68270"/>
    <lineage>
        <taxon>Bacteria</taxon>
        <taxon>Bacillati</taxon>
        <taxon>Actinomycetota</taxon>
        <taxon>Actinomycetes</taxon>
        <taxon>Kitasatosporales</taxon>
        <taxon>Streptomycetaceae</taxon>
        <taxon>Streptomyces</taxon>
    </lineage>
</organism>
<dbReference type="EMBL" id="JACHJD010000024">
    <property type="protein sequence ID" value="MBB5109209.1"/>
    <property type="molecule type" value="Genomic_DNA"/>
</dbReference>
<dbReference type="AlphaFoldDB" id="A0A7W8B2L5"/>
<evidence type="ECO:0000256" key="1">
    <source>
        <dbReference type="SAM" id="MobiDB-lite"/>
    </source>
</evidence>
<accession>A0A7W8B2L5</accession>
<keyword evidence="2" id="KW-0472">Membrane</keyword>
<dbReference type="Pfam" id="PF14015">
    <property type="entry name" value="DUF4231"/>
    <property type="match status" value="1"/>
</dbReference>
<evidence type="ECO:0008006" key="5">
    <source>
        <dbReference type="Google" id="ProtNLM"/>
    </source>
</evidence>
<name>A0A7W8B2L5_STRST</name>